<keyword evidence="2" id="KW-1185">Reference proteome</keyword>
<evidence type="ECO:0000313" key="2">
    <source>
        <dbReference type="Proteomes" id="UP000002730"/>
    </source>
</evidence>
<evidence type="ECO:0000313" key="1">
    <source>
        <dbReference type="EMBL" id="ADL51218.1"/>
    </source>
</evidence>
<dbReference type="Pfam" id="PF14070">
    <property type="entry name" value="YjfB_motility"/>
    <property type="match status" value="1"/>
</dbReference>
<name>D9SW74_CLOC7</name>
<dbReference type="OrthoDB" id="1924973at2"/>
<dbReference type="Proteomes" id="UP000002730">
    <property type="component" value="Chromosome"/>
</dbReference>
<evidence type="ECO:0008006" key="3">
    <source>
        <dbReference type="Google" id="ProtNLM"/>
    </source>
</evidence>
<dbReference type="EMBL" id="CP002160">
    <property type="protein sequence ID" value="ADL51218.1"/>
    <property type="molecule type" value="Genomic_DNA"/>
</dbReference>
<dbReference type="AlphaFoldDB" id="D9SW74"/>
<dbReference type="InterPro" id="IPR025906">
    <property type="entry name" value="YjfB_motility"/>
</dbReference>
<dbReference type="RefSeq" id="WP_010075915.1">
    <property type="nucleotide sequence ID" value="NC_014393.1"/>
</dbReference>
<reference evidence="1 2" key="1">
    <citation type="submission" date="2010-08" db="EMBL/GenBank/DDBJ databases">
        <title>Complete sequence of Clostridium cellulovorans 743B.</title>
        <authorList>
            <consortium name="US DOE Joint Genome Institute"/>
            <person name="Lucas S."/>
            <person name="Copeland A."/>
            <person name="Lapidus A."/>
            <person name="Cheng J.-F."/>
            <person name="Bruce D."/>
            <person name="Goodwin L."/>
            <person name="Pitluck S."/>
            <person name="Chertkov O."/>
            <person name="Detter J.C."/>
            <person name="Han C."/>
            <person name="Tapia R."/>
            <person name="Land M."/>
            <person name="Hauser L."/>
            <person name="Chang Y.-J."/>
            <person name="Jeffries C."/>
            <person name="Kyrpides N."/>
            <person name="Ivanova N."/>
            <person name="Mikhailova N."/>
            <person name="Hemme C.L."/>
            <person name="Woyke T."/>
        </authorList>
    </citation>
    <scope>NUCLEOTIDE SEQUENCE [LARGE SCALE GENOMIC DNA]</scope>
    <source>
        <strain evidence="2">ATCC 35296 / DSM 3052 / OCM 3 / 743B</strain>
    </source>
</reference>
<proteinExistence type="predicted"/>
<accession>D9SW74</accession>
<dbReference type="HOGENOM" id="CLU_189781_3_2_9"/>
<dbReference type="STRING" id="573061.Clocel_1465"/>
<dbReference type="KEGG" id="ccb:Clocel_1465"/>
<gene>
    <name evidence="1" type="ordered locus">Clocel_1465</name>
</gene>
<sequence length="58" mass="6256">MDIVALSTVMKQYDLSAQVGVALTKKIMDVSETNTQELVKMMELSANPNLGSILDAKA</sequence>
<protein>
    <recommendedName>
        <fullName evidence="3">Motility protein</fullName>
    </recommendedName>
</protein>
<organism evidence="1 2">
    <name type="scientific">Clostridium cellulovorans (strain ATCC 35296 / DSM 3052 / OCM 3 / 743B)</name>
    <dbReference type="NCBI Taxonomy" id="573061"/>
    <lineage>
        <taxon>Bacteria</taxon>
        <taxon>Bacillati</taxon>
        <taxon>Bacillota</taxon>
        <taxon>Clostridia</taxon>
        <taxon>Eubacteriales</taxon>
        <taxon>Clostridiaceae</taxon>
        <taxon>Clostridium</taxon>
    </lineage>
</organism>